<keyword evidence="1" id="KW-0560">Oxidoreductase</keyword>
<accession>A0A377E3S5</accession>
<gene>
    <name evidence="1" type="primary">guaC_2</name>
    <name evidence="1" type="ORF">NCTC10429_04288</name>
</gene>
<dbReference type="EC" id="1.7.1.7" evidence="1"/>
<evidence type="ECO:0000313" key="1">
    <source>
        <dbReference type="EMBL" id="STM57702.1"/>
    </source>
</evidence>
<protein>
    <submittedName>
        <fullName evidence="1">GMP reductase</fullName>
        <ecNumber evidence="1">1.7.1.7</ecNumber>
    </submittedName>
</protein>
<dbReference type="AlphaFoldDB" id="A0A377E3S5"/>
<sequence length="40" mass="4539">MRISKKTKQILDLNPALNFVCIDVANGYSEHFVQVRCESA</sequence>
<reference evidence="1 2" key="1">
    <citation type="submission" date="2018-06" db="EMBL/GenBank/DDBJ databases">
        <authorList>
            <consortium name="Pathogen Informatics"/>
            <person name="Doyle S."/>
        </authorList>
    </citation>
    <scope>NUCLEOTIDE SEQUENCE [LARGE SCALE GENOMIC DNA]</scope>
    <source>
        <strain evidence="1 2">NCTC10429</strain>
    </source>
</reference>
<evidence type="ECO:0000313" key="2">
    <source>
        <dbReference type="Proteomes" id="UP000254088"/>
    </source>
</evidence>
<name>A0A377E3S5_ECOLX</name>
<proteinExistence type="predicted"/>
<dbReference type="EMBL" id="UGEX01000002">
    <property type="protein sequence ID" value="STM57702.1"/>
    <property type="molecule type" value="Genomic_DNA"/>
</dbReference>
<dbReference type="Proteomes" id="UP000254088">
    <property type="component" value="Unassembled WGS sequence"/>
</dbReference>
<dbReference type="GO" id="GO:0003920">
    <property type="term" value="F:GMP reductase activity"/>
    <property type="evidence" value="ECO:0007669"/>
    <property type="project" value="UniProtKB-EC"/>
</dbReference>
<organism evidence="1 2">
    <name type="scientific">Escherichia coli</name>
    <dbReference type="NCBI Taxonomy" id="562"/>
    <lineage>
        <taxon>Bacteria</taxon>
        <taxon>Pseudomonadati</taxon>
        <taxon>Pseudomonadota</taxon>
        <taxon>Gammaproteobacteria</taxon>
        <taxon>Enterobacterales</taxon>
        <taxon>Enterobacteriaceae</taxon>
        <taxon>Escherichia</taxon>
    </lineage>
</organism>